<keyword evidence="3" id="KW-1185">Reference proteome</keyword>
<feature type="region of interest" description="Disordered" evidence="1">
    <location>
        <begin position="267"/>
        <end position="358"/>
    </location>
</feature>
<accession>A0A7Y9DTU9</accession>
<evidence type="ECO:0000256" key="1">
    <source>
        <dbReference type="SAM" id="MobiDB-lite"/>
    </source>
</evidence>
<organism evidence="2 3">
    <name type="scientific">Actinomycetospora corticicola</name>
    <dbReference type="NCBI Taxonomy" id="663602"/>
    <lineage>
        <taxon>Bacteria</taxon>
        <taxon>Bacillati</taxon>
        <taxon>Actinomycetota</taxon>
        <taxon>Actinomycetes</taxon>
        <taxon>Pseudonocardiales</taxon>
        <taxon>Pseudonocardiaceae</taxon>
        <taxon>Actinomycetospora</taxon>
    </lineage>
</organism>
<comment type="caution">
    <text evidence="2">The sequence shown here is derived from an EMBL/GenBank/DDBJ whole genome shotgun (WGS) entry which is preliminary data.</text>
</comment>
<gene>
    <name evidence="2" type="ORF">BJ983_001396</name>
</gene>
<sequence>MDDARGEDEPGPTHPYVEALTGLPGVEHIAVVDVSGRHVLGEWGGPPGSAGALLDRAREAADPSRTGRRELEDVVTTTPSAIHLSRLVLAGPGHPQSVWVALRISRAQGSLPWSRGALAGLDGPMGASHAPRIPAPREAPVASGEPAPTFVPPPPVPAPVVAAPPVAPVAPAAPAAPKGRVALTARIATAPLPAVDPGADTAETTETAIALPDAPATDGPETAGPAAAVTHELARPVLAPAPPADTVVPAADPGRRSSFAPVMVVLPPPSPVPEDGRTEEPAPMPYPVIFAPDPTAEEADGDGSGNDGPEPVDAPVSEDADPPDAAPTPTTPEEDAAPAADDEPRVARRLIHGFRRRA</sequence>
<evidence type="ECO:0000313" key="3">
    <source>
        <dbReference type="Proteomes" id="UP000535890"/>
    </source>
</evidence>
<protein>
    <submittedName>
        <fullName evidence="2">Uncharacterized protein</fullName>
    </submittedName>
</protein>
<feature type="region of interest" description="Disordered" evidence="1">
    <location>
        <begin position="124"/>
        <end position="150"/>
    </location>
</feature>
<reference evidence="2 3" key="1">
    <citation type="submission" date="2020-07" db="EMBL/GenBank/DDBJ databases">
        <title>Sequencing the genomes of 1000 actinobacteria strains.</title>
        <authorList>
            <person name="Klenk H.-P."/>
        </authorList>
    </citation>
    <scope>NUCLEOTIDE SEQUENCE [LARGE SCALE GENOMIC DNA]</scope>
    <source>
        <strain evidence="2 3">DSM 45772</strain>
    </source>
</reference>
<dbReference type="RefSeq" id="WP_179793153.1">
    <property type="nucleotide sequence ID" value="NZ_BAABHP010000004.1"/>
</dbReference>
<dbReference type="AlphaFoldDB" id="A0A7Y9DTU9"/>
<feature type="compositionally biased region" description="Basic residues" evidence="1">
    <location>
        <begin position="347"/>
        <end position="358"/>
    </location>
</feature>
<name>A0A7Y9DTU9_9PSEU</name>
<evidence type="ECO:0000313" key="2">
    <source>
        <dbReference type="EMBL" id="NYD35294.1"/>
    </source>
</evidence>
<proteinExistence type="predicted"/>
<dbReference type="Proteomes" id="UP000535890">
    <property type="component" value="Unassembled WGS sequence"/>
</dbReference>
<dbReference type="EMBL" id="JACCBN010000001">
    <property type="protein sequence ID" value="NYD35294.1"/>
    <property type="molecule type" value="Genomic_DNA"/>
</dbReference>